<feature type="compositionally biased region" description="Low complexity" evidence="1">
    <location>
        <begin position="83"/>
        <end position="118"/>
    </location>
</feature>
<keyword evidence="3" id="KW-1185">Reference proteome</keyword>
<name>A0A4C1V0P7_EUMVA</name>
<gene>
    <name evidence="2" type="ORF">EVAR_80835_1</name>
</gene>
<evidence type="ECO:0000313" key="3">
    <source>
        <dbReference type="Proteomes" id="UP000299102"/>
    </source>
</evidence>
<feature type="compositionally biased region" description="Low complexity" evidence="1">
    <location>
        <begin position="177"/>
        <end position="188"/>
    </location>
</feature>
<feature type="compositionally biased region" description="Polar residues" evidence="1">
    <location>
        <begin position="280"/>
        <end position="299"/>
    </location>
</feature>
<feature type="compositionally biased region" description="Low complexity" evidence="1">
    <location>
        <begin position="195"/>
        <end position="221"/>
    </location>
</feature>
<comment type="caution">
    <text evidence="2">The sequence shown here is derived from an EMBL/GenBank/DDBJ whole genome shotgun (WGS) entry which is preliminary data.</text>
</comment>
<feature type="region of interest" description="Disordered" evidence="1">
    <location>
        <begin position="177"/>
        <end position="308"/>
    </location>
</feature>
<feature type="region of interest" description="Disordered" evidence="1">
    <location>
        <begin position="323"/>
        <end position="345"/>
    </location>
</feature>
<accession>A0A4C1V0P7</accession>
<feature type="compositionally biased region" description="Low complexity" evidence="1">
    <location>
        <begin position="66"/>
        <end position="76"/>
    </location>
</feature>
<organism evidence="2 3">
    <name type="scientific">Eumeta variegata</name>
    <name type="common">Bagworm moth</name>
    <name type="synonym">Eumeta japonica</name>
    <dbReference type="NCBI Taxonomy" id="151549"/>
    <lineage>
        <taxon>Eukaryota</taxon>
        <taxon>Metazoa</taxon>
        <taxon>Ecdysozoa</taxon>
        <taxon>Arthropoda</taxon>
        <taxon>Hexapoda</taxon>
        <taxon>Insecta</taxon>
        <taxon>Pterygota</taxon>
        <taxon>Neoptera</taxon>
        <taxon>Endopterygota</taxon>
        <taxon>Lepidoptera</taxon>
        <taxon>Glossata</taxon>
        <taxon>Ditrysia</taxon>
        <taxon>Tineoidea</taxon>
        <taxon>Psychidae</taxon>
        <taxon>Oiketicinae</taxon>
        <taxon>Eumeta</taxon>
    </lineage>
</organism>
<dbReference type="EMBL" id="BGZK01000255">
    <property type="protein sequence ID" value="GBP32069.1"/>
    <property type="molecule type" value="Genomic_DNA"/>
</dbReference>
<reference evidence="2 3" key="1">
    <citation type="journal article" date="2019" name="Commun. Biol.">
        <title>The bagworm genome reveals a unique fibroin gene that provides high tensile strength.</title>
        <authorList>
            <person name="Kono N."/>
            <person name="Nakamura H."/>
            <person name="Ohtoshi R."/>
            <person name="Tomita M."/>
            <person name="Numata K."/>
            <person name="Arakawa K."/>
        </authorList>
    </citation>
    <scope>NUCLEOTIDE SEQUENCE [LARGE SCALE GENOMIC DNA]</scope>
</reference>
<dbReference type="OrthoDB" id="7488376at2759"/>
<feature type="compositionally biased region" description="Polar residues" evidence="1">
    <location>
        <begin position="222"/>
        <end position="271"/>
    </location>
</feature>
<feature type="non-terminal residue" evidence="2">
    <location>
        <position position="1"/>
    </location>
</feature>
<dbReference type="Proteomes" id="UP000299102">
    <property type="component" value="Unassembled WGS sequence"/>
</dbReference>
<proteinExistence type="predicted"/>
<dbReference type="AlphaFoldDB" id="A0A4C1V0P7"/>
<feature type="region of interest" description="Disordered" evidence="1">
    <location>
        <begin position="66"/>
        <end position="118"/>
    </location>
</feature>
<evidence type="ECO:0000256" key="1">
    <source>
        <dbReference type="SAM" id="MobiDB-lite"/>
    </source>
</evidence>
<evidence type="ECO:0000313" key="2">
    <source>
        <dbReference type="EMBL" id="GBP32069.1"/>
    </source>
</evidence>
<sequence length="345" mass="37825">LLISSTLLGDASIIDTKRLKTSLHIPEKIIEGVIDIVQSHKNKPVQGQVQLQAGYQHNQNAFQQSQGSFQGQGSFHHGSETLQQSQGHFQNQGGSQGNFQQNQNQGNFQGQGSFQQSPGAIQQIQSGFHGQGSFQQGQNNLQQNQINYPQNQGNFQQNQGSFQQNQGNFQISQSNYQNQQSYPQYQQQWTPPSNQYQPTHPPQYQQGQFQGQGQVDSGFSQINQISSQAGQSSTSQIGQMSQTPPSVSYPQGTFVSNNGQYQGQGQITPPNQGGGFHVQGQYQESRPQAPISTVSNYKPGQQAPGPTCICQAWTKPQKLTEEATLSKENNVSGEKSVSNSVAKHN</sequence>
<feature type="compositionally biased region" description="Polar residues" evidence="1">
    <location>
        <begin position="326"/>
        <end position="345"/>
    </location>
</feature>
<protein>
    <submittedName>
        <fullName evidence="2">Uncharacterized protein</fullName>
    </submittedName>
</protein>